<evidence type="ECO:0000259" key="3">
    <source>
        <dbReference type="PROSITE" id="PS50102"/>
    </source>
</evidence>
<sequence length="175" mass="19451">MEFLKHVGGLARCSLLRHHLTHQSYNGAPALPLLHVTTRGLASSKLFVGGLAWHADEKTIKDAFSTYGDVTEGWPTGGPVYASSNTVRIMYDRDSGRSRGFGFIHFSNESSAEDAKNGMDGKELLGRPLRIDYAIDKPAAGRSRVVPRLSPLHSNFDRITHDEEERKLFRNWNSG</sequence>
<accession>D5AAA0</accession>
<evidence type="ECO:0000256" key="1">
    <source>
        <dbReference type="ARBA" id="ARBA00022884"/>
    </source>
</evidence>
<dbReference type="Gene3D" id="3.30.70.330">
    <property type="match status" value="1"/>
</dbReference>
<dbReference type="AlphaFoldDB" id="D5AAA0"/>
<proteinExistence type="evidence at transcript level"/>
<evidence type="ECO:0000313" key="4">
    <source>
        <dbReference type="EMBL" id="ADE76469.1"/>
    </source>
</evidence>
<dbReference type="SUPFAM" id="SSF54928">
    <property type="entry name" value="RNA-binding domain, RBD"/>
    <property type="match status" value="1"/>
</dbReference>
<dbReference type="InterPro" id="IPR012677">
    <property type="entry name" value="Nucleotide-bd_a/b_plait_sf"/>
</dbReference>
<dbReference type="PANTHER" id="PTHR48027">
    <property type="entry name" value="HETEROGENEOUS NUCLEAR RIBONUCLEOPROTEIN 87F-RELATED"/>
    <property type="match status" value="1"/>
</dbReference>
<protein>
    <recommendedName>
        <fullName evidence="3">RRM domain-containing protein</fullName>
    </recommendedName>
</protein>
<dbReference type="SMART" id="SM00360">
    <property type="entry name" value="RRM"/>
    <property type="match status" value="1"/>
</dbReference>
<dbReference type="GO" id="GO:0003723">
    <property type="term" value="F:RNA binding"/>
    <property type="evidence" value="ECO:0007669"/>
    <property type="project" value="UniProtKB-UniRule"/>
</dbReference>
<reference evidence="4" key="1">
    <citation type="submission" date="2010-04" db="EMBL/GenBank/DDBJ databases">
        <authorList>
            <person name="Reid K.E."/>
            <person name="Liao N."/>
            <person name="Chan S."/>
            <person name="Docking R."/>
            <person name="Taylor G."/>
            <person name="Moore R."/>
            <person name="Mayo M."/>
            <person name="Munro S."/>
            <person name="King J."/>
            <person name="Yanchuk A."/>
            <person name="Holt R."/>
            <person name="Jones S."/>
            <person name="Marra M."/>
            <person name="Ritland C.E."/>
            <person name="Ritland K."/>
            <person name="Bohlmann J."/>
        </authorList>
    </citation>
    <scope>NUCLEOTIDE SEQUENCE</scope>
    <source>
        <tissue evidence="4">Bud</tissue>
    </source>
</reference>
<dbReference type="PROSITE" id="PS50102">
    <property type="entry name" value="RRM"/>
    <property type="match status" value="1"/>
</dbReference>
<dbReference type="InterPro" id="IPR052462">
    <property type="entry name" value="SLIRP/GR-RBP-like"/>
</dbReference>
<dbReference type="InterPro" id="IPR035979">
    <property type="entry name" value="RBD_domain_sf"/>
</dbReference>
<evidence type="ECO:0000256" key="2">
    <source>
        <dbReference type="PROSITE-ProRule" id="PRU00176"/>
    </source>
</evidence>
<name>D5AAA0_PICSI</name>
<dbReference type="InterPro" id="IPR000504">
    <property type="entry name" value="RRM_dom"/>
</dbReference>
<keyword evidence="1 2" id="KW-0694">RNA-binding</keyword>
<feature type="domain" description="RRM" evidence="3">
    <location>
        <begin position="44"/>
        <end position="136"/>
    </location>
</feature>
<dbReference type="Pfam" id="PF00076">
    <property type="entry name" value="RRM_1"/>
    <property type="match status" value="1"/>
</dbReference>
<dbReference type="EMBL" id="BT123128">
    <property type="protein sequence ID" value="ADE76469.1"/>
    <property type="molecule type" value="mRNA"/>
</dbReference>
<organism evidence="4">
    <name type="scientific">Picea sitchensis</name>
    <name type="common">Sitka spruce</name>
    <name type="synonym">Pinus sitchensis</name>
    <dbReference type="NCBI Taxonomy" id="3332"/>
    <lineage>
        <taxon>Eukaryota</taxon>
        <taxon>Viridiplantae</taxon>
        <taxon>Streptophyta</taxon>
        <taxon>Embryophyta</taxon>
        <taxon>Tracheophyta</taxon>
        <taxon>Spermatophyta</taxon>
        <taxon>Pinopsida</taxon>
        <taxon>Pinidae</taxon>
        <taxon>Conifers I</taxon>
        <taxon>Pinales</taxon>
        <taxon>Pinaceae</taxon>
        <taxon>Picea</taxon>
    </lineage>
</organism>